<evidence type="ECO:0000256" key="1">
    <source>
        <dbReference type="SAM" id="Phobius"/>
    </source>
</evidence>
<organism evidence="2 3">
    <name type="scientific">Raoultella ornithinolytica</name>
    <name type="common">Klebsiella ornithinolytica</name>
    <dbReference type="NCBI Taxonomy" id="54291"/>
    <lineage>
        <taxon>Bacteria</taxon>
        <taxon>Pseudomonadati</taxon>
        <taxon>Pseudomonadota</taxon>
        <taxon>Gammaproteobacteria</taxon>
        <taxon>Enterobacterales</taxon>
        <taxon>Enterobacteriaceae</taxon>
        <taxon>Klebsiella/Raoultella group</taxon>
        <taxon>Raoultella</taxon>
    </lineage>
</organism>
<protein>
    <submittedName>
        <fullName evidence="2">Uncharacterized protein</fullName>
    </submittedName>
</protein>
<gene>
    <name evidence="2" type="ORF">N2J37_18110</name>
</gene>
<accession>A0A9Q9JCG5</accession>
<sequence length="56" mass="6618">MMDWFITALVLTIGSLIMITGLIEYVFIGFMAYLLIMVVLSIIARIWLYFRKRNDK</sequence>
<keyword evidence="1" id="KW-1133">Transmembrane helix</keyword>
<evidence type="ECO:0000313" key="2">
    <source>
        <dbReference type="EMBL" id="UXE36465.1"/>
    </source>
</evidence>
<name>A0A9Q9JCG5_RAOOR</name>
<proteinExistence type="predicted"/>
<dbReference type="Proteomes" id="UP001064206">
    <property type="component" value="Chromosome"/>
</dbReference>
<feature type="transmembrane region" description="Helical" evidence="1">
    <location>
        <begin position="29"/>
        <end position="50"/>
    </location>
</feature>
<reference evidence="2" key="1">
    <citation type="submission" date="2022-09" db="EMBL/GenBank/DDBJ databases">
        <title>Multidrug resistance Raoultella ornithinolytica Strain MQB_Silv_108.</title>
        <authorList>
            <person name="Quintela-Baluja M."/>
        </authorList>
    </citation>
    <scope>NUCLEOTIDE SEQUENCE</scope>
    <source>
        <strain evidence="2">MQB_Silv_108</strain>
    </source>
</reference>
<dbReference type="EMBL" id="CP104450">
    <property type="protein sequence ID" value="UXE36465.1"/>
    <property type="molecule type" value="Genomic_DNA"/>
</dbReference>
<feature type="transmembrane region" description="Helical" evidence="1">
    <location>
        <begin position="5"/>
        <end position="23"/>
    </location>
</feature>
<keyword evidence="1" id="KW-0812">Transmembrane</keyword>
<evidence type="ECO:0000313" key="3">
    <source>
        <dbReference type="Proteomes" id="UP001064206"/>
    </source>
</evidence>
<dbReference type="RefSeq" id="WP_260990227.1">
    <property type="nucleotide sequence ID" value="NZ_CP104450.1"/>
</dbReference>
<dbReference type="AlphaFoldDB" id="A0A9Q9JCG5"/>
<keyword evidence="1" id="KW-0472">Membrane</keyword>